<dbReference type="OMA" id="HLRAYNL"/>
<feature type="non-terminal residue" evidence="5">
    <location>
        <position position="602"/>
    </location>
</feature>
<dbReference type="InterPro" id="IPR002562">
    <property type="entry name" value="3'-5'_exonuclease_dom"/>
</dbReference>
<dbReference type="InterPro" id="IPR012337">
    <property type="entry name" value="RNaseH-like_sf"/>
</dbReference>
<evidence type="ECO:0000256" key="1">
    <source>
        <dbReference type="ARBA" id="ARBA00022722"/>
    </source>
</evidence>
<feature type="region of interest" description="Disordered" evidence="3">
    <location>
        <begin position="115"/>
        <end position="209"/>
    </location>
</feature>
<dbReference type="EMBL" id="KB467931">
    <property type="protein sequence ID" value="PCH37561.1"/>
    <property type="molecule type" value="Genomic_DNA"/>
</dbReference>
<evidence type="ECO:0000256" key="2">
    <source>
        <dbReference type="ARBA" id="ARBA00022801"/>
    </source>
</evidence>
<keyword evidence="1" id="KW-0540">Nuclease</keyword>
<dbReference type="PANTHER" id="PTHR13620">
    <property type="entry name" value="3-5 EXONUCLEASE"/>
    <property type="match status" value="1"/>
</dbReference>
<dbReference type="SUPFAM" id="SSF53098">
    <property type="entry name" value="Ribonuclease H-like"/>
    <property type="match status" value="1"/>
</dbReference>
<dbReference type="Gene3D" id="3.30.420.10">
    <property type="entry name" value="Ribonuclease H-like superfamily/Ribonuclease H"/>
    <property type="match status" value="1"/>
</dbReference>
<keyword evidence="2" id="KW-0378">Hydrolase</keyword>
<dbReference type="GO" id="GO:0006139">
    <property type="term" value="P:nucleobase-containing compound metabolic process"/>
    <property type="evidence" value="ECO:0007669"/>
    <property type="project" value="InterPro"/>
</dbReference>
<name>A0A2H3J6K9_WOLCO</name>
<dbReference type="GO" id="GO:0005634">
    <property type="term" value="C:nucleus"/>
    <property type="evidence" value="ECO:0007669"/>
    <property type="project" value="TreeGrafter"/>
</dbReference>
<dbReference type="InterPro" id="IPR051132">
    <property type="entry name" value="3-5_Exonuclease_domain"/>
</dbReference>
<dbReference type="InterPro" id="IPR036397">
    <property type="entry name" value="RNaseH_sf"/>
</dbReference>
<accession>A0A2H3J6K9</accession>
<gene>
    <name evidence="5" type="ORF">WOLCODRAFT_167591</name>
</gene>
<dbReference type="CDD" id="cd06141">
    <property type="entry name" value="WRN_exo"/>
    <property type="match status" value="1"/>
</dbReference>
<dbReference type="GO" id="GO:0003676">
    <property type="term" value="F:nucleic acid binding"/>
    <property type="evidence" value="ECO:0007669"/>
    <property type="project" value="InterPro"/>
</dbReference>
<protein>
    <recommendedName>
        <fullName evidence="4">3'-5' exonuclease domain-containing protein</fullName>
    </recommendedName>
</protein>
<dbReference type="Proteomes" id="UP000218811">
    <property type="component" value="Unassembled WGS sequence"/>
</dbReference>
<dbReference type="OrthoDB" id="1920326at2759"/>
<evidence type="ECO:0000259" key="4">
    <source>
        <dbReference type="SMART" id="SM00474"/>
    </source>
</evidence>
<sequence length="602" mass="64403">MAFQAIKDTKLPTSLCRLSPPSSPSRCRVRTISTDSSKALAHSDNTMAGIEASHAGVPQRRVEQSHSVTSRSAHPFLMGCSMGTSSTSHSIAGLSARPNSVLKPRPFPMLAAPYATQASPENSPSTPLSPSSSTKSKQSAQALKATRTVRRAAATSANPSTESPTDGAAPTPSTKTTSNSKSNKRAASKKSKSAKESETQSGGEDALPVYSYKDFSPVPAVVYTRHAEEADELVGALVGPLGFDMEWCFSRRPGAVERPTALVQVCDARMVVLVHISEMKQFPSKLREIIESADIVKTGANIAADGRKLFRDFGIKPANLVELGALAHAADPSFSATYTRTVVSLARMVERYTRTALEKDSSVRCGDWEATPLSEQQIDYAANDVHCGLLVYKRLEAIAAEEGRALVPTTYAWSYGDARVVSKAVRSTVAVATGPGPSASASASASARRSGSEGPGASRAFCTAAASVLPGRQVQMELAPEPPTARDVMAHLRRLRAYRLWHRGQKTLPQLCAALGGALSPLPAPAAITYVVEALQADASLPFDLDRLRALVHSESRSWARDRAFVSGPGYMLSGLAPGWWPDGLMNCVHHRIYRRTVYFRL</sequence>
<feature type="compositionally biased region" description="Low complexity" evidence="3">
    <location>
        <begin position="432"/>
        <end position="449"/>
    </location>
</feature>
<dbReference type="AlphaFoldDB" id="A0A2H3J6K9"/>
<dbReference type="SMART" id="SM00474">
    <property type="entry name" value="35EXOc"/>
    <property type="match status" value="1"/>
</dbReference>
<dbReference type="PANTHER" id="PTHR13620:SF104">
    <property type="entry name" value="EXONUCLEASE 3'-5' DOMAIN-CONTAINING PROTEIN 2"/>
    <property type="match status" value="1"/>
</dbReference>
<dbReference type="GO" id="GO:0005737">
    <property type="term" value="C:cytoplasm"/>
    <property type="evidence" value="ECO:0007669"/>
    <property type="project" value="TreeGrafter"/>
</dbReference>
<evidence type="ECO:0000256" key="3">
    <source>
        <dbReference type="SAM" id="MobiDB-lite"/>
    </source>
</evidence>
<evidence type="ECO:0000313" key="5">
    <source>
        <dbReference type="EMBL" id="PCH37561.1"/>
    </source>
</evidence>
<feature type="compositionally biased region" description="Basic residues" evidence="3">
    <location>
        <begin position="182"/>
        <end position="192"/>
    </location>
</feature>
<evidence type="ECO:0000313" key="6">
    <source>
        <dbReference type="Proteomes" id="UP000218811"/>
    </source>
</evidence>
<keyword evidence="6" id="KW-1185">Reference proteome</keyword>
<feature type="region of interest" description="Disordered" evidence="3">
    <location>
        <begin position="432"/>
        <end position="457"/>
    </location>
</feature>
<dbReference type="STRING" id="742152.A0A2H3J6K9"/>
<feature type="compositionally biased region" description="Low complexity" evidence="3">
    <location>
        <begin position="170"/>
        <end position="181"/>
    </location>
</feature>
<dbReference type="GO" id="GO:0008408">
    <property type="term" value="F:3'-5' exonuclease activity"/>
    <property type="evidence" value="ECO:0007669"/>
    <property type="project" value="InterPro"/>
</dbReference>
<feature type="compositionally biased region" description="Low complexity" evidence="3">
    <location>
        <begin position="123"/>
        <end position="157"/>
    </location>
</feature>
<proteinExistence type="predicted"/>
<dbReference type="Pfam" id="PF01612">
    <property type="entry name" value="DNA_pol_A_exo1"/>
    <property type="match status" value="1"/>
</dbReference>
<feature type="domain" description="3'-5' exonuclease" evidence="4">
    <location>
        <begin position="221"/>
        <end position="400"/>
    </location>
</feature>
<organism evidence="5 6">
    <name type="scientific">Wolfiporia cocos (strain MD-104)</name>
    <name type="common">Brown rot fungus</name>
    <dbReference type="NCBI Taxonomy" id="742152"/>
    <lineage>
        <taxon>Eukaryota</taxon>
        <taxon>Fungi</taxon>
        <taxon>Dikarya</taxon>
        <taxon>Basidiomycota</taxon>
        <taxon>Agaricomycotina</taxon>
        <taxon>Agaricomycetes</taxon>
        <taxon>Polyporales</taxon>
        <taxon>Phaeolaceae</taxon>
        <taxon>Wolfiporia</taxon>
    </lineage>
</organism>
<reference evidence="5 6" key="1">
    <citation type="journal article" date="2012" name="Science">
        <title>The Paleozoic origin of enzymatic lignin decomposition reconstructed from 31 fungal genomes.</title>
        <authorList>
            <person name="Floudas D."/>
            <person name="Binder M."/>
            <person name="Riley R."/>
            <person name="Barry K."/>
            <person name="Blanchette R.A."/>
            <person name="Henrissat B."/>
            <person name="Martinez A.T."/>
            <person name="Otillar R."/>
            <person name="Spatafora J.W."/>
            <person name="Yadav J.S."/>
            <person name="Aerts A."/>
            <person name="Benoit I."/>
            <person name="Boyd A."/>
            <person name="Carlson A."/>
            <person name="Copeland A."/>
            <person name="Coutinho P.M."/>
            <person name="de Vries R.P."/>
            <person name="Ferreira P."/>
            <person name="Findley K."/>
            <person name="Foster B."/>
            <person name="Gaskell J."/>
            <person name="Glotzer D."/>
            <person name="Gorecki P."/>
            <person name="Heitman J."/>
            <person name="Hesse C."/>
            <person name="Hori C."/>
            <person name="Igarashi K."/>
            <person name="Jurgens J.A."/>
            <person name="Kallen N."/>
            <person name="Kersten P."/>
            <person name="Kohler A."/>
            <person name="Kuees U."/>
            <person name="Kumar T.K.A."/>
            <person name="Kuo A."/>
            <person name="LaButti K."/>
            <person name="Larrondo L.F."/>
            <person name="Lindquist E."/>
            <person name="Ling A."/>
            <person name="Lombard V."/>
            <person name="Lucas S."/>
            <person name="Lundell T."/>
            <person name="Martin R."/>
            <person name="McLaughlin D.J."/>
            <person name="Morgenstern I."/>
            <person name="Morin E."/>
            <person name="Murat C."/>
            <person name="Nagy L.G."/>
            <person name="Nolan M."/>
            <person name="Ohm R.A."/>
            <person name="Patyshakuliyeva A."/>
            <person name="Rokas A."/>
            <person name="Ruiz-Duenas F.J."/>
            <person name="Sabat G."/>
            <person name="Salamov A."/>
            <person name="Samejima M."/>
            <person name="Schmutz J."/>
            <person name="Slot J.C."/>
            <person name="St John F."/>
            <person name="Stenlid J."/>
            <person name="Sun H."/>
            <person name="Sun S."/>
            <person name="Syed K."/>
            <person name="Tsang A."/>
            <person name="Wiebenga A."/>
            <person name="Young D."/>
            <person name="Pisabarro A."/>
            <person name="Eastwood D.C."/>
            <person name="Martin F."/>
            <person name="Cullen D."/>
            <person name="Grigoriev I.V."/>
            <person name="Hibbett D.S."/>
        </authorList>
    </citation>
    <scope>NUCLEOTIDE SEQUENCE [LARGE SCALE GENOMIC DNA]</scope>
    <source>
        <strain evidence="5 6">MD-104</strain>
    </source>
</reference>